<dbReference type="KEGG" id="ssyi:EKG83_28835"/>
<keyword evidence="3" id="KW-0804">Transcription</keyword>
<reference evidence="6" key="1">
    <citation type="journal article" date="2021" name="Curr. Microbiol.">
        <title>Complete genome of nocamycin-producing strain Saccharothrix syringae NRRL B-16468 reveals the biosynthetic potential for secondary metabolites.</title>
        <authorList>
            <person name="Mo X."/>
            <person name="Yang S."/>
        </authorList>
    </citation>
    <scope>NUCLEOTIDE SEQUENCE [LARGE SCALE GENOMIC DNA]</scope>
    <source>
        <strain evidence="6">ATCC 51364 / DSM 43886 / JCM 6844 / KCTC 9398 / NBRC 14523 / NRRL B-16468 / INA 2240</strain>
    </source>
</reference>
<dbReference type="SUPFAM" id="SSF46689">
    <property type="entry name" value="Homeodomain-like"/>
    <property type="match status" value="2"/>
</dbReference>
<dbReference type="InterPro" id="IPR018060">
    <property type="entry name" value="HTH_AraC"/>
</dbReference>
<dbReference type="OrthoDB" id="2060755at2"/>
<dbReference type="PROSITE" id="PS00041">
    <property type="entry name" value="HTH_ARAC_FAMILY_1"/>
    <property type="match status" value="1"/>
</dbReference>
<evidence type="ECO:0000313" key="5">
    <source>
        <dbReference type="EMBL" id="QFZ20863.1"/>
    </source>
</evidence>
<dbReference type="GO" id="GO:0043565">
    <property type="term" value="F:sequence-specific DNA binding"/>
    <property type="evidence" value="ECO:0007669"/>
    <property type="project" value="InterPro"/>
</dbReference>
<dbReference type="SMART" id="SM00342">
    <property type="entry name" value="HTH_ARAC"/>
    <property type="match status" value="1"/>
</dbReference>
<keyword evidence="6" id="KW-1185">Reference proteome</keyword>
<dbReference type="Proteomes" id="UP000325787">
    <property type="component" value="Chromosome"/>
</dbReference>
<name>A0A5Q0H4E0_SACSY</name>
<evidence type="ECO:0000256" key="1">
    <source>
        <dbReference type="ARBA" id="ARBA00023015"/>
    </source>
</evidence>
<evidence type="ECO:0000256" key="3">
    <source>
        <dbReference type="ARBA" id="ARBA00023163"/>
    </source>
</evidence>
<dbReference type="PRINTS" id="PR00032">
    <property type="entry name" value="HTHARAC"/>
</dbReference>
<dbReference type="PANTHER" id="PTHR46796:SF6">
    <property type="entry name" value="ARAC SUBFAMILY"/>
    <property type="match status" value="1"/>
</dbReference>
<dbReference type="PROSITE" id="PS01124">
    <property type="entry name" value="HTH_ARAC_FAMILY_2"/>
    <property type="match status" value="1"/>
</dbReference>
<proteinExistence type="predicted"/>
<evidence type="ECO:0000259" key="4">
    <source>
        <dbReference type="PROSITE" id="PS01124"/>
    </source>
</evidence>
<dbReference type="InterPro" id="IPR018062">
    <property type="entry name" value="HTH_AraC-typ_CS"/>
</dbReference>
<dbReference type="AlphaFoldDB" id="A0A5Q0H4E0"/>
<organism evidence="5 6">
    <name type="scientific">Saccharothrix syringae</name>
    <name type="common">Nocardiopsis syringae</name>
    <dbReference type="NCBI Taxonomy" id="103733"/>
    <lineage>
        <taxon>Bacteria</taxon>
        <taxon>Bacillati</taxon>
        <taxon>Actinomycetota</taxon>
        <taxon>Actinomycetes</taxon>
        <taxon>Pseudonocardiales</taxon>
        <taxon>Pseudonocardiaceae</taxon>
        <taxon>Saccharothrix</taxon>
    </lineage>
</organism>
<dbReference type="Pfam" id="PF12833">
    <property type="entry name" value="HTH_18"/>
    <property type="match status" value="1"/>
</dbReference>
<sequence length="281" mass="30806">MTSSRVVSPWESLAVERRTAPAGGEDLLCRAPDEWVAVITPLRGSCQVETGDGARRAGLVPGEVCRIAPGGLVRIRRAPPGHPPFELACARLPAAVFRDAARAHPASVEEALRPHAPRYPDPHLASMVSVLVHARELGAGEDYAVSASRYLANYLLAPWATGQQGAGGLERDQLVEVIAYLEENLGEDITLDQLAARAGVSRYHFPRRFSESVGETPLQYLTRLRVDAARYQLAADDEPVSRVSRRCGFRSPENFARVFRRWVGCSPSEYRKRVRQEGASA</sequence>
<feature type="domain" description="HTH araC/xylS-type" evidence="4">
    <location>
        <begin position="175"/>
        <end position="273"/>
    </location>
</feature>
<dbReference type="PANTHER" id="PTHR46796">
    <property type="entry name" value="HTH-TYPE TRANSCRIPTIONAL ACTIVATOR RHAS-RELATED"/>
    <property type="match status" value="1"/>
</dbReference>
<evidence type="ECO:0000313" key="6">
    <source>
        <dbReference type="Proteomes" id="UP000325787"/>
    </source>
</evidence>
<dbReference type="RefSeq" id="WP_153278517.1">
    <property type="nucleotide sequence ID" value="NZ_CP034550.1"/>
</dbReference>
<keyword evidence="2" id="KW-0238">DNA-binding</keyword>
<gene>
    <name evidence="5" type="ORF">EKG83_28835</name>
</gene>
<dbReference type="InterPro" id="IPR020449">
    <property type="entry name" value="Tscrpt_reg_AraC-type_HTH"/>
</dbReference>
<dbReference type="GO" id="GO:0003700">
    <property type="term" value="F:DNA-binding transcription factor activity"/>
    <property type="evidence" value="ECO:0007669"/>
    <property type="project" value="InterPro"/>
</dbReference>
<dbReference type="EMBL" id="CP034550">
    <property type="protein sequence ID" value="QFZ20863.1"/>
    <property type="molecule type" value="Genomic_DNA"/>
</dbReference>
<accession>A0A5Q0H4E0</accession>
<evidence type="ECO:0000256" key="2">
    <source>
        <dbReference type="ARBA" id="ARBA00023125"/>
    </source>
</evidence>
<dbReference type="InterPro" id="IPR050204">
    <property type="entry name" value="AraC_XylS_family_regulators"/>
</dbReference>
<protein>
    <submittedName>
        <fullName evidence="5">AraC family transcriptional regulator</fullName>
    </submittedName>
</protein>
<dbReference type="Gene3D" id="1.10.10.60">
    <property type="entry name" value="Homeodomain-like"/>
    <property type="match status" value="2"/>
</dbReference>
<dbReference type="InterPro" id="IPR009057">
    <property type="entry name" value="Homeodomain-like_sf"/>
</dbReference>
<keyword evidence="1" id="KW-0805">Transcription regulation</keyword>